<organism evidence="2 3">
    <name type="scientific">Bipolaris victoriae (strain FI3)</name>
    <name type="common">Victoria blight of oats agent</name>
    <name type="synonym">Cochliobolus victoriae</name>
    <dbReference type="NCBI Taxonomy" id="930091"/>
    <lineage>
        <taxon>Eukaryota</taxon>
        <taxon>Fungi</taxon>
        <taxon>Dikarya</taxon>
        <taxon>Ascomycota</taxon>
        <taxon>Pezizomycotina</taxon>
        <taxon>Dothideomycetes</taxon>
        <taxon>Pleosporomycetidae</taxon>
        <taxon>Pleosporales</taxon>
        <taxon>Pleosporineae</taxon>
        <taxon>Pleosporaceae</taxon>
        <taxon>Bipolaris</taxon>
    </lineage>
</organism>
<sequence>IPNDGPTGTLSGVFARHSYSPSRSHFMFNKPEYDKLIMWFRHCVRLLGVTLGTLTLVFSWLQSTRRLMCEVRRSFGINKSFIVEFREADDGDQ</sequence>
<keyword evidence="3" id="KW-1185">Reference proteome</keyword>
<evidence type="ECO:0000313" key="3">
    <source>
        <dbReference type="Proteomes" id="UP000054337"/>
    </source>
</evidence>
<keyword evidence="1" id="KW-1133">Transmembrane helix</keyword>
<keyword evidence="1" id="KW-0472">Membrane</keyword>
<gene>
    <name evidence="2" type="ORF">COCVIDRAFT_115168</name>
</gene>
<keyword evidence="1" id="KW-0812">Transmembrane</keyword>
<proteinExistence type="predicted"/>
<feature type="transmembrane region" description="Helical" evidence="1">
    <location>
        <begin position="36"/>
        <end position="58"/>
    </location>
</feature>
<dbReference type="Proteomes" id="UP000054337">
    <property type="component" value="Unassembled WGS sequence"/>
</dbReference>
<name>W7DY38_BIPV3</name>
<accession>W7DY38</accession>
<dbReference type="RefSeq" id="XP_014550560.1">
    <property type="nucleotide sequence ID" value="XM_014695074.1"/>
</dbReference>
<dbReference type="HOGENOM" id="CLU_2405267_0_0_1"/>
<dbReference type="GeneID" id="26250689"/>
<evidence type="ECO:0000256" key="1">
    <source>
        <dbReference type="SAM" id="Phobius"/>
    </source>
</evidence>
<evidence type="ECO:0000313" key="2">
    <source>
        <dbReference type="EMBL" id="EUN20986.1"/>
    </source>
</evidence>
<dbReference type="EMBL" id="KI968872">
    <property type="protein sequence ID" value="EUN20986.1"/>
    <property type="molecule type" value="Genomic_DNA"/>
</dbReference>
<feature type="non-terminal residue" evidence="2">
    <location>
        <position position="1"/>
    </location>
</feature>
<dbReference type="AlphaFoldDB" id="W7DY38"/>
<protein>
    <submittedName>
        <fullName evidence="2">Uncharacterized protein</fullName>
    </submittedName>
</protein>
<reference evidence="2 3" key="1">
    <citation type="journal article" date="2013" name="PLoS Genet.">
        <title>Comparative genome structure, secondary metabolite, and effector coding capacity across Cochliobolus pathogens.</title>
        <authorList>
            <person name="Condon B.J."/>
            <person name="Leng Y."/>
            <person name="Wu D."/>
            <person name="Bushley K.E."/>
            <person name="Ohm R.A."/>
            <person name="Otillar R."/>
            <person name="Martin J."/>
            <person name="Schackwitz W."/>
            <person name="Grimwood J."/>
            <person name="MohdZainudin N."/>
            <person name="Xue C."/>
            <person name="Wang R."/>
            <person name="Manning V.A."/>
            <person name="Dhillon B."/>
            <person name="Tu Z.J."/>
            <person name="Steffenson B.J."/>
            <person name="Salamov A."/>
            <person name="Sun H."/>
            <person name="Lowry S."/>
            <person name="LaButti K."/>
            <person name="Han J."/>
            <person name="Copeland A."/>
            <person name="Lindquist E."/>
            <person name="Barry K."/>
            <person name="Schmutz J."/>
            <person name="Baker S.E."/>
            <person name="Ciuffetti L.M."/>
            <person name="Grigoriev I.V."/>
            <person name="Zhong S."/>
            <person name="Turgeon B.G."/>
        </authorList>
    </citation>
    <scope>NUCLEOTIDE SEQUENCE [LARGE SCALE GENOMIC DNA]</scope>
    <source>
        <strain evidence="2 3">FI3</strain>
    </source>
</reference>